<evidence type="ECO:0000313" key="2">
    <source>
        <dbReference type="EMBL" id="CBH97057.1"/>
    </source>
</evidence>
<proteinExistence type="predicted"/>
<feature type="compositionally biased region" description="Pro residues" evidence="1">
    <location>
        <begin position="26"/>
        <end position="36"/>
    </location>
</feature>
<name>E6PQ53_9ZZZZ</name>
<reference evidence="2" key="1">
    <citation type="submission" date="2009-10" db="EMBL/GenBank/DDBJ databases">
        <title>Diversity of trophic interactions inside an arsenic-rich microbial ecosystem.</title>
        <authorList>
            <person name="Bertin P.N."/>
            <person name="Heinrich-Salmeron A."/>
            <person name="Pelletier E."/>
            <person name="Goulhen-Chollet F."/>
            <person name="Arsene-Ploetze F."/>
            <person name="Gallien S."/>
            <person name="Calteau A."/>
            <person name="Vallenet D."/>
            <person name="Casiot C."/>
            <person name="Chane-Woon-Ming B."/>
            <person name="Giloteaux L."/>
            <person name="Barakat M."/>
            <person name="Bonnefoy V."/>
            <person name="Bruneel O."/>
            <person name="Chandler M."/>
            <person name="Cleiss J."/>
            <person name="Duran R."/>
            <person name="Elbaz-Poulichet F."/>
            <person name="Fonknechten N."/>
            <person name="Lauga B."/>
            <person name="Mornico D."/>
            <person name="Ortet P."/>
            <person name="Schaeffer C."/>
            <person name="Siguier P."/>
            <person name="Alexander Thil Smith A."/>
            <person name="Van Dorsselaer A."/>
            <person name="Weissenbach J."/>
            <person name="Medigue C."/>
            <person name="Le Paslier D."/>
        </authorList>
    </citation>
    <scope>NUCLEOTIDE SEQUENCE</scope>
</reference>
<evidence type="ECO:0008006" key="3">
    <source>
        <dbReference type="Google" id="ProtNLM"/>
    </source>
</evidence>
<sequence>MMPTAADRLPVLTEVIDGWPDDVGPAPQPSMPPAAPTAPSISPLAISGEASWQPAPASAPAAALFAQDAGLRELQGLLSAEAAAELVQAQLDAALPRLQEWLRVDLAQRLNRELELQIHALLDVRLSSLARELALELRPWVEDIAQDTMARVLAEGLGT</sequence>
<feature type="region of interest" description="Disordered" evidence="1">
    <location>
        <begin position="19"/>
        <end position="38"/>
    </location>
</feature>
<evidence type="ECO:0000256" key="1">
    <source>
        <dbReference type="SAM" id="MobiDB-lite"/>
    </source>
</evidence>
<dbReference type="EMBL" id="CABM01000040">
    <property type="protein sequence ID" value="CBH97057.1"/>
    <property type="molecule type" value="Genomic_DNA"/>
</dbReference>
<comment type="caution">
    <text evidence="2">The sequence shown here is derived from an EMBL/GenBank/DDBJ whole genome shotgun (WGS) entry which is preliminary data.</text>
</comment>
<gene>
    <name evidence="2" type="ORF">CARN2_1666</name>
</gene>
<organism evidence="2">
    <name type="scientific">mine drainage metagenome</name>
    <dbReference type="NCBI Taxonomy" id="410659"/>
    <lineage>
        <taxon>unclassified sequences</taxon>
        <taxon>metagenomes</taxon>
        <taxon>ecological metagenomes</taxon>
    </lineage>
</organism>
<protein>
    <recommendedName>
        <fullName evidence="3">DUF2486 family protein</fullName>
    </recommendedName>
</protein>
<accession>E6PQ53</accession>
<dbReference type="AlphaFoldDB" id="E6PQ53"/>